<gene>
    <name evidence="2" type="ORF">A1355_07585</name>
</gene>
<dbReference type="STRING" id="702114.A1355_07585"/>
<dbReference type="AlphaFoldDB" id="A0A177NI08"/>
<dbReference type="Pfam" id="PF09490">
    <property type="entry name" value="CbtA"/>
    <property type="match status" value="1"/>
</dbReference>
<feature type="transmembrane region" description="Helical" evidence="1">
    <location>
        <begin position="90"/>
        <end position="110"/>
    </location>
</feature>
<keyword evidence="1" id="KW-1133">Transmembrane helix</keyword>
<dbReference type="NCBIfam" id="TIGR02458">
    <property type="entry name" value="CbtA"/>
    <property type="match status" value="1"/>
</dbReference>
<evidence type="ECO:0008006" key="4">
    <source>
        <dbReference type="Google" id="ProtNLM"/>
    </source>
</evidence>
<dbReference type="RefSeq" id="WP_064029369.1">
    <property type="nucleotide sequence ID" value="NZ_LUUK01000177.1"/>
</dbReference>
<protein>
    <recommendedName>
        <fullName evidence="4">Cobalt transporter</fullName>
    </recommendedName>
</protein>
<feature type="transmembrane region" description="Helical" evidence="1">
    <location>
        <begin position="187"/>
        <end position="210"/>
    </location>
</feature>
<evidence type="ECO:0000256" key="1">
    <source>
        <dbReference type="SAM" id="Phobius"/>
    </source>
</evidence>
<comment type="caution">
    <text evidence="2">The sequence shown here is derived from an EMBL/GenBank/DDBJ whole genome shotgun (WGS) entry which is preliminary data.</text>
</comment>
<sequence length="216" mass="23653">MADFRKLVAISLLAGILAGLLLSVLQHYQTLPLILAAEQFETPSAEHVHDWQPMDGWQRNGFTWLFNGLTGFGFALLISASMYWRDQRGYLSGLGWGLAGYLVFFVAPSLGLPPELPGTDSAELHSRQAWWLFTAASTAIGLFGLMLTKQRGLQIGGVSLLALPHLIGAPHPEVAHALVPEALQQHFVLLTSINNALFWLVLGALSGRLLRKVTFQ</sequence>
<dbReference type="OrthoDB" id="9813640at2"/>
<accession>A0A177NI08</accession>
<dbReference type="InterPro" id="IPR012666">
    <property type="entry name" value="CbtA_put"/>
</dbReference>
<keyword evidence="3" id="KW-1185">Reference proteome</keyword>
<proteinExistence type="predicted"/>
<organism evidence="2 3">
    <name type="scientific">Methylomonas koyamae</name>
    <dbReference type="NCBI Taxonomy" id="702114"/>
    <lineage>
        <taxon>Bacteria</taxon>
        <taxon>Pseudomonadati</taxon>
        <taxon>Pseudomonadota</taxon>
        <taxon>Gammaproteobacteria</taxon>
        <taxon>Methylococcales</taxon>
        <taxon>Methylococcaceae</taxon>
        <taxon>Methylomonas</taxon>
    </lineage>
</organism>
<keyword evidence="1" id="KW-0472">Membrane</keyword>
<evidence type="ECO:0000313" key="2">
    <source>
        <dbReference type="EMBL" id="OAI17492.1"/>
    </source>
</evidence>
<dbReference type="Proteomes" id="UP000077628">
    <property type="component" value="Unassembled WGS sequence"/>
</dbReference>
<keyword evidence="1" id="KW-0812">Transmembrane</keyword>
<reference evidence="3" key="1">
    <citation type="submission" date="2016-03" db="EMBL/GenBank/DDBJ databases">
        <authorList>
            <person name="Heylen K."/>
            <person name="De Vos P."/>
            <person name="Vekeman B."/>
        </authorList>
    </citation>
    <scope>NUCLEOTIDE SEQUENCE [LARGE SCALE GENOMIC DNA]</scope>
    <source>
        <strain evidence="3">R-45383</strain>
    </source>
</reference>
<feature type="transmembrane region" description="Helical" evidence="1">
    <location>
        <begin position="61"/>
        <end position="83"/>
    </location>
</feature>
<dbReference type="EMBL" id="LUUK01000177">
    <property type="protein sequence ID" value="OAI17492.1"/>
    <property type="molecule type" value="Genomic_DNA"/>
</dbReference>
<evidence type="ECO:0000313" key="3">
    <source>
        <dbReference type="Proteomes" id="UP000077628"/>
    </source>
</evidence>
<feature type="transmembrane region" description="Helical" evidence="1">
    <location>
        <begin position="155"/>
        <end position="172"/>
    </location>
</feature>
<feature type="transmembrane region" description="Helical" evidence="1">
    <location>
        <begin position="130"/>
        <end position="148"/>
    </location>
</feature>
<name>A0A177NI08_9GAMM</name>